<feature type="transmembrane region" description="Helical" evidence="1">
    <location>
        <begin position="53"/>
        <end position="72"/>
    </location>
</feature>
<protein>
    <recommendedName>
        <fullName evidence="4">Oligosaccharide repeat unit polymerase</fullName>
    </recommendedName>
</protein>
<evidence type="ECO:0000313" key="3">
    <source>
        <dbReference type="Proteomes" id="UP000321863"/>
    </source>
</evidence>
<keyword evidence="3" id="KW-1185">Reference proteome</keyword>
<accession>A0A511YLZ2</accession>
<dbReference type="AlphaFoldDB" id="A0A511YLZ2"/>
<name>A0A511YLZ2_9FLAO</name>
<feature type="transmembrane region" description="Helical" evidence="1">
    <location>
        <begin position="93"/>
        <end position="113"/>
    </location>
</feature>
<proteinExistence type="predicted"/>
<feature type="transmembrane region" description="Helical" evidence="1">
    <location>
        <begin position="330"/>
        <end position="352"/>
    </location>
</feature>
<feature type="transmembrane region" description="Helical" evidence="1">
    <location>
        <begin position="29"/>
        <end position="47"/>
    </location>
</feature>
<evidence type="ECO:0000313" key="2">
    <source>
        <dbReference type="EMBL" id="GEN76166.1"/>
    </source>
</evidence>
<sequence>MLEVILNFIMYFFTIIFYWKRYKSVDNGFILLFVYSAIALVCVFNYISNPNDWIGLSIFPLIYLFIVNILFFRPFFFKNSLLIEKVQIQNSSIYNLFIYVYIISAFVILYYGYNSAIDTIFRGEWSLVRNDVYSGDMVLYQNQLERFAKIFSGFLQPTAILFFFYLLTETKVKSNKVTIFLLLFAILLPSFITIISVASRGLVVVLVIQFLVSYFVFKRKITKKTNKIIRISSLAFLVLFLVYSISVTKSRFGENISGGLSDDAESSLLFYFGHSMLTFADGLTDTIREFLWGDYLLGNEEILKVGIDNLLGTHFETKFYTFVGSLYLDFGPFFTFIIAIFFPFLISLVFKYKKKIDMADLMIYVYYLTFLINGVFVVGIGYYLGWVIIFIIYGLFKLINILE</sequence>
<keyword evidence="1" id="KW-1133">Transmembrane helix</keyword>
<gene>
    <name evidence="2" type="ORF">CHA01nite_19060</name>
</gene>
<organism evidence="2 3">
    <name type="scientific">Chryseobacterium hagamense</name>
    <dbReference type="NCBI Taxonomy" id="395935"/>
    <lineage>
        <taxon>Bacteria</taxon>
        <taxon>Pseudomonadati</taxon>
        <taxon>Bacteroidota</taxon>
        <taxon>Flavobacteriia</taxon>
        <taxon>Flavobacteriales</taxon>
        <taxon>Weeksellaceae</taxon>
        <taxon>Chryseobacterium group</taxon>
        <taxon>Chryseobacterium</taxon>
    </lineage>
</organism>
<dbReference type="RefSeq" id="WP_146941095.1">
    <property type="nucleotide sequence ID" value="NZ_BJYJ01000008.1"/>
</dbReference>
<feature type="transmembrane region" description="Helical" evidence="1">
    <location>
        <begin position="364"/>
        <end position="396"/>
    </location>
</feature>
<dbReference type="EMBL" id="BJYJ01000008">
    <property type="protein sequence ID" value="GEN76166.1"/>
    <property type="molecule type" value="Genomic_DNA"/>
</dbReference>
<evidence type="ECO:0000256" key="1">
    <source>
        <dbReference type="SAM" id="Phobius"/>
    </source>
</evidence>
<feature type="transmembrane region" description="Helical" evidence="1">
    <location>
        <begin position="6"/>
        <end position="22"/>
    </location>
</feature>
<feature type="transmembrane region" description="Helical" evidence="1">
    <location>
        <begin position="229"/>
        <end position="246"/>
    </location>
</feature>
<dbReference type="OrthoDB" id="1493383at2"/>
<evidence type="ECO:0008006" key="4">
    <source>
        <dbReference type="Google" id="ProtNLM"/>
    </source>
</evidence>
<comment type="caution">
    <text evidence="2">The sequence shown here is derived from an EMBL/GenBank/DDBJ whole genome shotgun (WGS) entry which is preliminary data.</text>
</comment>
<dbReference type="NCBIfam" id="TIGR04370">
    <property type="entry name" value="glyco_rpt_poly"/>
    <property type="match status" value="1"/>
</dbReference>
<feature type="transmembrane region" description="Helical" evidence="1">
    <location>
        <begin position="147"/>
        <end position="167"/>
    </location>
</feature>
<keyword evidence="1" id="KW-0472">Membrane</keyword>
<reference evidence="2 3" key="1">
    <citation type="submission" date="2019-07" db="EMBL/GenBank/DDBJ databases">
        <title>Whole genome shotgun sequence of Chryseobacterium hagamense NBRC 105253.</title>
        <authorList>
            <person name="Hosoyama A."/>
            <person name="Uohara A."/>
            <person name="Ohji S."/>
            <person name="Ichikawa N."/>
        </authorList>
    </citation>
    <scope>NUCLEOTIDE SEQUENCE [LARGE SCALE GENOMIC DNA]</scope>
    <source>
        <strain evidence="2 3">NBRC 105253</strain>
    </source>
</reference>
<feature type="transmembrane region" description="Helical" evidence="1">
    <location>
        <begin position="179"/>
        <end position="195"/>
    </location>
</feature>
<keyword evidence="1" id="KW-0812">Transmembrane</keyword>
<dbReference type="Proteomes" id="UP000321863">
    <property type="component" value="Unassembled WGS sequence"/>
</dbReference>